<accession>A0A844BFN2</accession>
<feature type="domain" description="HTH lysR-type" evidence="5">
    <location>
        <begin position="5"/>
        <end position="62"/>
    </location>
</feature>
<dbReference type="GO" id="GO:0005829">
    <property type="term" value="C:cytosol"/>
    <property type="evidence" value="ECO:0007669"/>
    <property type="project" value="TreeGrafter"/>
</dbReference>
<evidence type="ECO:0000256" key="1">
    <source>
        <dbReference type="ARBA" id="ARBA00009437"/>
    </source>
</evidence>
<dbReference type="OrthoDB" id="8479357at2"/>
<protein>
    <submittedName>
        <fullName evidence="6">LysR family transcriptional regulator</fullName>
    </submittedName>
</protein>
<dbReference type="SUPFAM" id="SSF53850">
    <property type="entry name" value="Periplasmic binding protein-like II"/>
    <property type="match status" value="1"/>
</dbReference>
<dbReference type="FunFam" id="1.10.10.10:FF:000001">
    <property type="entry name" value="LysR family transcriptional regulator"/>
    <property type="match status" value="1"/>
</dbReference>
<dbReference type="InterPro" id="IPR005119">
    <property type="entry name" value="LysR_subst-bd"/>
</dbReference>
<dbReference type="InterPro" id="IPR036390">
    <property type="entry name" value="WH_DNA-bd_sf"/>
</dbReference>
<dbReference type="EMBL" id="WJPO01000014">
    <property type="protein sequence ID" value="MRH21348.1"/>
    <property type="molecule type" value="Genomic_DNA"/>
</dbReference>
<dbReference type="Pfam" id="PF03466">
    <property type="entry name" value="LysR_substrate"/>
    <property type="match status" value="1"/>
</dbReference>
<gene>
    <name evidence="6" type="ORF">GH815_10105</name>
</gene>
<evidence type="ECO:0000256" key="4">
    <source>
        <dbReference type="ARBA" id="ARBA00023163"/>
    </source>
</evidence>
<sequence length="320" mass="34291">MPMRVTLRQFTYFVSIADAGSMSVAASHLNVAPTALSLQMKALEETLGVPLLERHSRGVRPTEAGQEFLVRARQILDLVADTRALMAARARRTKRPVRLGVPPAVARLLGVEAVLGAATALDGTMLLITEAWSTDLVKRLAEKDIDFILGYGLVPCDEIAVIDLLEEDFVFAASPAIAGGEGPVGLSEVLASDLIFYGEKSVGLRALRAEVDRAGLVLENKREVASINVWRAFLCRGLGTAVTPFGAVVDEHERGEITVREIADSPVTARLSLATRRDGLGADDVQAFIAFVTDLVLAQHTRIGSLCRVLAPAAGTRSRT</sequence>
<reference evidence="6 7" key="1">
    <citation type="submission" date="2019-11" db="EMBL/GenBank/DDBJ databases">
        <title>Draft Whole-Genome sequence of the marine photosynthetic bacterium Rhodovulum strictum DSM 11289.</title>
        <authorList>
            <person name="Kyndt J.A."/>
            <person name="Meyer T.E."/>
        </authorList>
    </citation>
    <scope>NUCLEOTIDE SEQUENCE [LARGE SCALE GENOMIC DNA]</scope>
    <source>
        <strain evidence="6 7">DSM 11289</strain>
    </source>
</reference>
<name>A0A844BFN2_9RHOB</name>
<dbReference type="InterPro" id="IPR050950">
    <property type="entry name" value="HTH-type_LysR_regulators"/>
</dbReference>
<dbReference type="Proteomes" id="UP000466730">
    <property type="component" value="Unassembled WGS sequence"/>
</dbReference>
<keyword evidence="3" id="KW-0238">DNA-binding</keyword>
<dbReference type="SUPFAM" id="SSF46785">
    <property type="entry name" value="Winged helix' DNA-binding domain"/>
    <property type="match status" value="1"/>
</dbReference>
<dbReference type="PROSITE" id="PS50931">
    <property type="entry name" value="HTH_LYSR"/>
    <property type="match status" value="1"/>
</dbReference>
<proteinExistence type="inferred from homology"/>
<dbReference type="Gene3D" id="3.40.190.10">
    <property type="entry name" value="Periplasmic binding protein-like II"/>
    <property type="match status" value="2"/>
</dbReference>
<comment type="similarity">
    <text evidence="1">Belongs to the LysR transcriptional regulatory family.</text>
</comment>
<dbReference type="GO" id="GO:0003677">
    <property type="term" value="F:DNA binding"/>
    <property type="evidence" value="ECO:0007669"/>
    <property type="project" value="UniProtKB-KW"/>
</dbReference>
<dbReference type="Gene3D" id="1.10.10.10">
    <property type="entry name" value="Winged helix-like DNA-binding domain superfamily/Winged helix DNA-binding domain"/>
    <property type="match status" value="1"/>
</dbReference>
<evidence type="ECO:0000313" key="7">
    <source>
        <dbReference type="Proteomes" id="UP000466730"/>
    </source>
</evidence>
<evidence type="ECO:0000256" key="3">
    <source>
        <dbReference type="ARBA" id="ARBA00023125"/>
    </source>
</evidence>
<dbReference type="InterPro" id="IPR000847">
    <property type="entry name" value="LysR_HTH_N"/>
</dbReference>
<comment type="caution">
    <text evidence="6">The sequence shown here is derived from an EMBL/GenBank/DDBJ whole genome shotgun (WGS) entry which is preliminary data.</text>
</comment>
<evidence type="ECO:0000313" key="6">
    <source>
        <dbReference type="EMBL" id="MRH21348.1"/>
    </source>
</evidence>
<dbReference type="RefSeq" id="WP_153748654.1">
    <property type="nucleotide sequence ID" value="NZ_BAAADI010000001.1"/>
</dbReference>
<keyword evidence="7" id="KW-1185">Reference proteome</keyword>
<evidence type="ECO:0000259" key="5">
    <source>
        <dbReference type="PROSITE" id="PS50931"/>
    </source>
</evidence>
<keyword evidence="4" id="KW-0804">Transcription</keyword>
<evidence type="ECO:0000256" key="2">
    <source>
        <dbReference type="ARBA" id="ARBA00023015"/>
    </source>
</evidence>
<dbReference type="AlphaFoldDB" id="A0A844BFN2"/>
<keyword evidence="2" id="KW-0805">Transcription regulation</keyword>
<dbReference type="Pfam" id="PF00126">
    <property type="entry name" value="HTH_1"/>
    <property type="match status" value="1"/>
</dbReference>
<dbReference type="InterPro" id="IPR036388">
    <property type="entry name" value="WH-like_DNA-bd_sf"/>
</dbReference>
<dbReference type="PANTHER" id="PTHR30419">
    <property type="entry name" value="HTH-TYPE TRANSCRIPTIONAL REGULATOR YBHD"/>
    <property type="match status" value="1"/>
</dbReference>
<organism evidence="6 7">
    <name type="scientific">Rhodovulum strictum</name>
    <dbReference type="NCBI Taxonomy" id="58314"/>
    <lineage>
        <taxon>Bacteria</taxon>
        <taxon>Pseudomonadati</taxon>
        <taxon>Pseudomonadota</taxon>
        <taxon>Alphaproteobacteria</taxon>
        <taxon>Rhodobacterales</taxon>
        <taxon>Paracoccaceae</taxon>
        <taxon>Rhodovulum</taxon>
    </lineage>
</organism>
<dbReference type="GO" id="GO:0003700">
    <property type="term" value="F:DNA-binding transcription factor activity"/>
    <property type="evidence" value="ECO:0007669"/>
    <property type="project" value="InterPro"/>
</dbReference>